<accession>A0A0D8ZVH8</accession>
<dbReference type="AlphaFoldDB" id="A0A0D8ZVH8"/>
<evidence type="ECO:0000313" key="1">
    <source>
        <dbReference type="EMBL" id="KJH71226.1"/>
    </source>
</evidence>
<reference evidence="1 2" key="1">
    <citation type="submission" date="2015-02" db="EMBL/GenBank/DDBJ databases">
        <title>Draft genome of a novel marine cyanobacterium (Chroococcales) isolated from South Atlantic Ocean.</title>
        <authorList>
            <person name="Rigonato J."/>
            <person name="Alvarenga D.O."/>
            <person name="Branco L.H."/>
            <person name="Varani A.M."/>
            <person name="Brandini F.P."/>
            <person name="Fiore M.F."/>
        </authorList>
    </citation>
    <scope>NUCLEOTIDE SEQUENCE [LARGE SCALE GENOMIC DNA]</scope>
    <source>
        <strain evidence="1 2">CENA595</strain>
    </source>
</reference>
<name>A0A0D8ZVH8_9CYAN</name>
<sequence length="126" mass="14602">MLSNSWRLAASFNWSDTTKNSLPIASSYKFKSQIIKVESISSSAPIKWRRAGYLQQTVSTIPIVEITALVVPLNRQKIFAVPRLYDSYSFVFTPVSWLKNGLRVRLWEYTGATIEREFMEQLFFIK</sequence>
<dbReference type="OrthoDB" id="583031at2"/>
<dbReference type="RefSeq" id="WP_045055116.1">
    <property type="nucleotide sequence ID" value="NZ_CAWMDP010000056.1"/>
</dbReference>
<gene>
    <name evidence="1" type="ORF">UH38_13100</name>
</gene>
<organism evidence="1 2">
    <name type="scientific">Aliterella atlantica CENA595</name>
    <dbReference type="NCBI Taxonomy" id="1618023"/>
    <lineage>
        <taxon>Bacteria</taxon>
        <taxon>Bacillati</taxon>
        <taxon>Cyanobacteriota</taxon>
        <taxon>Cyanophyceae</taxon>
        <taxon>Chroococcidiopsidales</taxon>
        <taxon>Aliterellaceae</taxon>
        <taxon>Aliterella</taxon>
    </lineage>
</organism>
<proteinExistence type="predicted"/>
<keyword evidence="2" id="KW-1185">Reference proteome</keyword>
<protein>
    <submittedName>
        <fullName evidence="1">Uncharacterized protein</fullName>
    </submittedName>
</protein>
<dbReference type="Proteomes" id="UP000032452">
    <property type="component" value="Unassembled WGS sequence"/>
</dbReference>
<dbReference type="STRING" id="1618023.UH38_13100"/>
<evidence type="ECO:0000313" key="2">
    <source>
        <dbReference type="Proteomes" id="UP000032452"/>
    </source>
</evidence>
<comment type="caution">
    <text evidence="1">The sequence shown here is derived from an EMBL/GenBank/DDBJ whole genome shotgun (WGS) entry which is preliminary data.</text>
</comment>
<dbReference type="EMBL" id="JYON01000013">
    <property type="protein sequence ID" value="KJH71226.1"/>
    <property type="molecule type" value="Genomic_DNA"/>
</dbReference>